<evidence type="ECO:0000313" key="3">
    <source>
        <dbReference type="EMBL" id="AQW20738.1"/>
    </source>
</evidence>
<proteinExistence type="predicted"/>
<name>A0A1S6QGK4_9LACO</name>
<protein>
    <recommendedName>
        <fullName evidence="2">Bacterial Ig domain-containing protein</fullName>
    </recommendedName>
</protein>
<feature type="region of interest" description="Disordered" evidence="1">
    <location>
        <begin position="108"/>
        <end position="169"/>
    </location>
</feature>
<organism evidence="3 4">
    <name type="scientific">Lentilactobacillus curieae</name>
    <dbReference type="NCBI Taxonomy" id="1138822"/>
    <lineage>
        <taxon>Bacteria</taxon>
        <taxon>Bacillati</taxon>
        <taxon>Bacillota</taxon>
        <taxon>Bacilli</taxon>
        <taxon>Lactobacillales</taxon>
        <taxon>Lactobacillaceae</taxon>
        <taxon>Lentilactobacillus</taxon>
    </lineage>
</organism>
<keyword evidence="4" id="KW-1185">Reference proteome</keyword>
<sequence>MNKKQLVGGFLAGSLLLFSGVTVSAKKAVKTSVNKLTESSHYVTGKTTPKATVKISRKGVVYAYGKANSKGTFKMKIKRDLKPEWKYTVSASKAGYQAAKKVVPVAEAPAPAPKPSVVEPTVTQPSTDTSTSTSTPSTSTPSDSNPSTSAPATSDQPDNSTTTSTTDIDACTDPEVVSITKHIDAIKTAQQILVNETNDLRTKSAMLMQKYDEAHKNFEAYSDDKNNGTLAKLEAELAAKQATEATPDTSTSTSSEDTTVTDQSAATDDLASQIATLKAEIAAVGDNADDYFTTLIHYKGDADLATSQAKENDQKIADMTNQINDLYLERIDKIGALLK</sequence>
<evidence type="ECO:0000259" key="2">
    <source>
        <dbReference type="Pfam" id="PF17936"/>
    </source>
</evidence>
<dbReference type="KEGG" id="lcu:PL11_001805"/>
<dbReference type="InterPro" id="IPR041498">
    <property type="entry name" value="Big_6"/>
</dbReference>
<evidence type="ECO:0000313" key="4">
    <source>
        <dbReference type="Proteomes" id="UP000030361"/>
    </source>
</evidence>
<gene>
    <name evidence="3" type="ORF">PL11_001805</name>
</gene>
<dbReference type="OrthoDB" id="2334179at2"/>
<dbReference type="AlphaFoldDB" id="A0A1S6QGK4"/>
<dbReference type="EMBL" id="CP018906">
    <property type="protein sequence ID" value="AQW20738.1"/>
    <property type="molecule type" value="Genomic_DNA"/>
</dbReference>
<reference evidence="3 4" key="1">
    <citation type="journal article" date="2015" name="Genome Announc.">
        <title>Genome Sequence of Lactobacillus curieae CCTCC M 2011381T, a Novel Producer of Gamma-aminobutyric Acid.</title>
        <authorList>
            <person name="Wang Y."/>
            <person name="Wang Y."/>
            <person name="Lang C."/>
            <person name="Wei D."/>
            <person name="Xu P."/>
            <person name="Xie J."/>
        </authorList>
    </citation>
    <scope>NUCLEOTIDE SEQUENCE [LARGE SCALE GENOMIC DNA]</scope>
    <source>
        <strain evidence="3 4">CCTCC M 2011381</strain>
    </source>
</reference>
<dbReference type="Proteomes" id="UP000030361">
    <property type="component" value="Chromosome"/>
</dbReference>
<feature type="compositionally biased region" description="Low complexity" evidence="1">
    <location>
        <begin position="240"/>
        <end position="261"/>
    </location>
</feature>
<feature type="region of interest" description="Disordered" evidence="1">
    <location>
        <begin position="240"/>
        <end position="265"/>
    </location>
</feature>
<dbReference type="RefSeq" id="WP_035165934.1">
    <property type="nucleotide sequence ID" value="NZ_CP018906.1"/>
</dbReference>
<feature type="domain" description="Bacterial Ig" evidence="2">
    <location>
        <begin position="32"/>
        <end position="97"/>
    </location>
</feature>
<dbReference type="eggNOG" id="ENOG5030BM0">
    <property type="taxonomic scope" value="Bacteria"/>
</dbReference>
<accession>A0A1S6QGK4</accession>
<dbReference type="Pfam" id="PF17936">
    <property type="entry name" value="Big_6"/>
    <property type="match status" value="1"/>
</dbReference>
<evidence type="ECO:0000256" key="1">
    <source>
        <dbReference type="SAM" id="MobiDB-lite"/>
    </source>
</evidence>